<name>A0A6S7BC20_9BURK</name>
<evidence type="ECO:0000313" key="2">
    <source>
        <dbReference type="Proteomes" id="UP000494365"/>
    </source>
</evidence>
<sequence length="793" mass="89067">MASGKYFDEIELTIVSRRLYRVKKEEWDSPEDQFLRVQGSALSSLLTAANGPSHVRDVCLRVLLLFDCMLRVMGEPVLDSQIAFATERFKSLQSLFYGALGSELFINVSRATRITWAHTFHKLLERLGDETPVKFSDHIQTYNSEIPPELVMGFEGTELNNSEVKRLSPFLLTPKSGVDYNVPLAPLPPVLGDAFTKSFHDGLRAIAAPKAKDTALPDFGATFARFIRYQASNRNAPTVNQLLDPAFVQIWIVNFMEYHFMKMVRRETPVQEGTLPSLQKLWSRYQNYWKSLANKGVVAEPANAFPGGNPKLLAGTEVAHRKMVPESDGTTTLVTQKLIVPVPLHITDEAATLLVFKHLKTAFDTVQSWLRDHLDAFFSDYDRGVELANTVKSQTPDEEFNKLGYKKRKEPRGVALAVKYFKSAHGGYTDTSRVRTPIYPTLAARDGPPKELVSRYLGLPSRCDAMALMAFLASQDGRFSESSLSAATLLDANGNRINAVETDAGLTLTVLKERDSGGGWHHVVLKQDVADYVRRWIQLTTPLRNYMKDNDIPGWHNLFIYLGNPLGPTGLFDRASNISSWFRQFANSHKSRLGPLSNQITIARIRSARGVLVFLDTMDLASMARELGNDSETSLRHYLPDSLWEYFATRWLRIFQNLLIVEATKGTPYMQRALHFHSAAEMDEFLQNHAFAPLLPEDQPPAEQTDTHRNVSEVMVAASPGLFGTLLSLAAATDSAEEAGRQLTGEAVYWTEFTMRLKKYIESDAFHDRGIKRMMVDAAQNIDPSNFEEIVCV</sequence>
<evidence type="ECO:0000313" key="1">
    <source>
        <dbReference type="EMBL" id="CAB3795173.1"/>
    </source>
</evidence>
<gene>
    <name evidence="1" type="ORF">LMG28614_04105</name>
</gene>
<organism evidence="1 2">
    <name type="scientific">Paraburkholderia ultramafica</name>
    <dbReference type="NCBI Taxonomy" id="1544867"/>
    <lineage>
        <taxon>Bacteria</taxon>
        <taxon>Pseudomonadati</taxon>
        <taxon>Pseudomonadota</taxon>
        <taxon>Betaproteobacteria</taxon>
        <taxon>Burkholderiales</taxon>
        <taxon>Burkholderiaceae</taxon>
        <taxon>Paraburkholderia</taxon>
    </lineage>
</organism>
<reference evidence="1 2" key="1">
    <citation type="submission" date="2020-04" db="EMBL/GenBank/DDBJ databases">
        <authorList>
            <person name="De Canck E."/>
        </authorList>
    </citation>
    <scope>NUCLEOTIDE SEQUENCE [LARGE SCALE GENOMIC DNA]</scope>
    <source>
        <strain evidence="1 2">LMG 28614</strain>
    </source>
</reference>
<dbReference type="Proteomes" id="UP000494365">
    <property type="component" value="Unassembled WGS sequence"/>
</dbReference>
<protein>
    <submittedName>
        <fullName evidence="1">Uncharacterized protein</fullName>
    </submittedName>
</protein>
<dbReference type="EMBL" id="CADIKK010000019">
    <property type="protein sequence ID" value="CAB3795173.1"/>
    <property type="molecule type" value="Genomic_DNA"/>
</dbReference>
<accession>A0A6S7BC20</accession>
<keyword evidence="2" id="KW-1185">Reference proteome</keyword>
<dbReference type="RefSeq" id="WP_175151255.1">
    <property type="nucleotide sequence ID" value="NZ_CADIKK010000019.1"/>
</dbReference>
<proteinExistence type="predicted"/>
<dbReference type="AlphaFoldDB" id="A0A6S7BC20"/>